<dbReference type="EMBL" id="JACBFH010000001">
    <property type="protein sequence ID" value="NYY95264.1"/>
    <property type="molecule type" value="Genomic_DNA"/>
</dbReference>
<evidence type="ECO:0000256" key="1">
    <source>
        <dbReference type="ARBA" id="ARBA00004442"/>
    </source>
</evidence>
<evidence type="ECO:0000256" key="2">
    <source>
        <dbReference type="ARBA" id="ARBA00022729"/>
    </source>
</evidence>
<evidence type="ECO:0000313" key="9">
    <source>
        <dbReference type="EMBL" id="UGX97922.1"/>
    </source>
</evidence>
<dbReference type="Pfam" id="PF13505">
    <property type="entry name" value="OMP_b-brl"/>
    <property type="match status" value="1"/>
</dbReference>
<feature type="domain" description="Outer membrane protein beta-barrel" evidence="7">
    <location>
        <begin position="30"/>
        <end position="207"/>
    </location>
</feature>
<organism evidence="8">
    <name type="scientific">Bradyrhizobium barranii subsp. barranii</name>
    <dbReference type="NCBI Taxonomy" id="2823807"/>
    <lineage>
        <taxon>Bacteria</taxon>
        <taxon>Pseudomonadati</taxon>
        <taxon>Pseudomonadota</taxon>
        <taxon>Alphaproteobacteria</taxon>
        <taxon>Hyphomicrobiales</taxon>
        <taxon>Nitrobacteraceae</taxon>
        <taxon>Bradyrhizobium</taxon>
        <taxon>Bradyrhizobium barranii</taxon>
    </lineage>
</organism>
<dbReference type="PANTHER" id="PTHR34001">
    <property type="entry name" value="BLL7405 PROTEIN"/>
    <property type="match status" value="1"/>
</dbReference>
<keyword evidence="3" id="KW-0472">Membrane</keyword>
<dbReference type="InterPro" id="IPR011250">
    <property type="entry name" value="OMP/PagP_B-barrel"/>
</dbReference>
<dbReference type="GO" id="GO:0009279">
    <property type="term" value="C:cell outer membrane"/>
    <property type="evidence" value="ECO:0007669"/>
    <property type="project" value="UniProtKB-SubCell"/>
</dbReference>
<comment type="subcellular location">
    <subcellularLocation>
        <location evidence="1">Cell outer membrane</location>
    </subcellularLocation>
</comment>
<dbReference type="Proteomes" id="UP000564836">
    <property type="component" value="Chromosome"/>
</dbReference>
<dbReference type="InterPro" id="IPR027385">
    <property type="entry name" value="Beta-barrel_OMP"/>
</dbReference>
<evidence type="ECO:0000256" key="5">
    <source>
        <dbReference type="ARBA" id="ARBA00038306"/>
    </source>
</evidence>
<evidence type="ECO:0000256" key="6">
    <source>
        <dbReference type="SAM" id="SignalP"/>
    </source>
</evidence>
<keyword evidence="4" id="KW-0998">Cell outer membrane</keyword>
<dbReference type="InterPro" id="IPR051692">
    <property type="entry name" value="OMP-like"/>
</dbReference>
<comment type="similarity">
    <text evidence="5">Belongs to the Omp25/RopB family.</text>
</comment>
<keyword evidence="2 6" id="KW-0732">Signal</keyword>
<reference evidence="9 10" key="3">
    <citation type="journal article" date="2022" name="Int. J. Syst. Evol. Microbiol.">
        <title>Strains of Bradyrhizobium barranii sp. nov. associated with legumes native to Canada are symbionts of soybeans and belong to different subspecies (subsp. barranii subsp. nov. and subsp. apii subsp. nov.) and symbiovars (sv. glycinearum and sv. septentrionale).</title>
        <authorList>
            <person name="Bromfield E.S.P."/>
            <person name="Cloutier S."/>
            <person name="Wasai-Hara S."/>
            <person name="Minamisawa K."/>
        </authorList>
    </citation>
    <scope>NUCLEOTIDE SEQUENCE [LARGE SCALE GENOMIC DNA]</scope>
    <source>
        <strain evidence="9 10">323S2</strain>
    </source>
</reference>
<dbReference type="Gene3D" id="2.40.160.20">
    <property type="match status" value="1"/>
</dbReference>
<name>A0A7Z0QKG5_9BRAD</name>
<dbReference type="EMBL" id="CP088280">
    <property type="protein sequence ID" value="UGX97922.1"/>
    <property type="molecule type" value="Genomic_DNA"/>
</dbReference>
<sequence length="262" mass="27685">MKTWMLAAVSLFALGAVAPATAADLPIYKAPAAAVPLYDWSGIYAGINGGGGLAHACWGVTRALGIAVDPAVGEGCHNAGGGTVGGQLGYRWQKSRWVFGIEGQGNWADFKGSNVSVALPLFTNQTKIDSFGLFTGQMGYAVNNLLFYGKAGAAVAHDKYDTFVPGVPTAVFNSVNQTRWGYTIGIGVEWGFAENWSVGGEYNHVFLGHHSADFATLVGGFAPRTDRIGQDIDMGLIRINYRWGGRSSPNSETKLPSGTSRS</sequence>
<proteinExistence type="inferred from homology"/>
<dbReference type="SUPFAM" id="SSF56925">
    <property type="entry name" value="OMPA-like"/>
    <property type="match status" value="1"/>
</dbReference>
<feature type="chain" id="PRO_5031386654" evidence="6">
    <location>
        <begin position="23"/>
        <end position="262"/>
    </location>
</feature>
<evidence type="ECO:0000256" key="3">
    <source>
        <dbReference type="ARBA" id="ARBA00023136"/>
    </source>
</evidence>
<reference evidence="9 10" key="1">
    <citation type="journal article" date="2017" name="Syst. Appl. Microbiol.">
        <title>Soybeans inoculated with root zone soils of Canadian native legumes harbour diverse and novel Bradyrhizobium spp. that possess agricultural potential.</title>
        <authorList>
            <person name="Bromfield E.S.P."/>
            <person name="Cloutier S."/>
            <person name="Tambong J.T."/>
            <person name="Tran Thi T.V."/>
        </authorList>
    </citation>
    <scope>NUCLEOTIDE SEQUENCE [LARGE SCALE GENOMIC DNA]</scope>
    <source>
        <strain evidence="9 10">323S2</strain>
    </source>
</reference>
<evidence type="ECO:0000259" key="7">
    <source>
        <dbReference type="Pfam" id="PF13505"/>
    </source>
</evidence>
<protein>
    <submittedName>
        <fullName evidence="9">Outer membrane beta-barrel protein</fullName>
    </submittedName>
    <submittedName>
        <fullName evidence="8">Porin family protein</fullName>
    </submittedName>
</protein>
<evidence type="ECO:0000313" key="8">
    <source>
        <dbReference type="EMBL" id="NYY95264.1"/>
    </source>
</evidence>
<gene>
    <name evidence="9" type="ORF">G6321_00023405</name>
    <name evidence="8" type="ORF">G6321_44780</name>
</gene>
<dbReference type="PANTHER" id="PTHR34001:SF3">
    <property type="entry name" value="BLL7405 PROTEIN"/>
    <property type="match status" value="1"/>
</dbReference>
<dbReference type="RefSeq" id="WP_166341901.1">
    <property type="nucleotide sequence ID" value="NZ_CP088280.1"/>
</dbReference>
<feature type="signal peptide" evidence="6">
    <location>
        <begin position="1"/>
        <end position="22"/>
    </location>
</feature>
<reference evidence="8" key="2">
    <citation type="submission" date="2020-06" db="EMBL/GenBank/DDBJ databases">
        <title>Whole Genome Sequence of Bradyrhizobium sp. Strain 323S2.</title>
        <authorList>
            <person name="Bromfield E.S.P."/>
        </authorList>
    </citation>
    <scope>NUCLEOTIDE SEQUENCE [LARGE SCALE GENOMIC DNA]</scope>
    <source>
        <strain evidence="8">323S2</strain>
    </source>
</reference>
<dbReference type="AlphaFoldDB" id="A0A7Z0QKG5"/>
<evidence type="ECO:0000313" key="10">
    <source>
        <dbReference type="Proteomes" id="UP000564836"/>
    </source>
</evidence>
<evidence type="ECO:0000256" key="4">
    <source>
        <dbReference type="ARBA" id="ARBA00023237"/>
    </source>
</evidence>
<accession>A0A7Z0QKG5</accession>